<gene>
    <name evidence="2" type="ORF">I6G59_16580</name>
    <name evidence="3" type="ORF">NCTC12391_02322</name>
</gene>
<dbReference type="RefSeq" id="WP_190247049.1">
    <property type="nucleotide sequence ID" value="NZ_CAACXN010000015.1"/>
</dbReference>
<dbReference type="Proteomes" id="UP000594979">
    <property type="component" value="Chromosome"/>
</dbReference>
<reference evidence="3 4" key="1">
    <citation type="submission" date="2019-02" db="EMBL/GenBank/DDBJ databases">
        <authorList>
            <consortium name="Pathogen Informatics"/>
        </authorList>
    </citation>
    <scope>NUCLEOTIDE SEQUENCE [LARGE SCALE GENOMIC DNA]</scope>
    <source>
        <strain evidence="3 4">3012STDY7078520</strain>
    </source>
</reference>
<organism evidence="3 4">
    <name type="scientific">Brevibacterium casei</name>
    <dbReference type="NCBI Taxonomy" id="33889"/>
    <lineage>
        <taxon>Bacteria</taxon>
        <taxon>Bacillati</taxon>
        <taxon>Actinomycetota</taxon>
        <taxon>Actinomycetes</taxon>
        <taxon>Micrococcales</taxon>
        <taxon>Brevibacteriaceae</taxon>
        <taxon>Brevibacterium</taxon>
    </lineage>
</organism>
<dbReference type="EMBL" id="CP065682">
    <property type="protein sequence ID" value="QPS33520.1"/>
    <property type="molecule type" value="Genomic_DNA"/>
</dbReference>
<dbReference type="Proteomes" id="UP000386281">
    <property type="component" value="Unassembled WGS sequence"/>
</dbReference>
<feature type="region of interest" description="Disordered" evidence="1">
    <location>
        <begin position="32"/>
        <end position="51"/>
    </location>
</feature>
<dbReference type="EMBL" id="CAACXN010000015">
    <property type="protein sequence ID" value="VEW14163.1"/>
    <property type="molecule type" value="Genomic_DNA"/>
</dbReference>
<evidence type="ECO:0000313" key="2">
    <source>
        <dbReference type="EMBL" id="QPS33520.1"/>
    </source>
</evidence>
<evidence type="ECO:0000313" key="5">
    <source>
        <dbReference type="Proteomes" id="UP000594979"/>
    </source>
</evidence>
<evidence type="ECO:0000313" key="4">
    <source>
        <dbReference type="Proteomes" id="UP000386281"/>
    </source>
</evidence>
<feature type="region of interest" description="Disordered" evidence="1">
    <location>
        <begin position="87"/>
        <end position="114"/>
    </location>
</feature>
<protein>
    <recommendedName>
        <fullName evidence="6">HTH-like domain-containing protein</fullName>
    </recommendedName>
</protein>
<reference evidence="2 5" key="2">
    <citation type="submission" date="2020-12" db="EMBL/GenBank/DDBJ databases">
        <title>FDA dAtabase for Regulatory Grade micrObial Sequences (FDA-ARGOS): Supporting development and validation of Infectious Disease Dx tests.</title>
        <authorList>
            <person name="Sproer C."/>
            <person name="Gronow S."/>
            <person name="Severitt S."/>
            <person name="Schroder I."/>
            <person name="Tallon L."/>
            <person name="Sadzewicz L."/>
            <person name="Zhao X."/>
            <person name="Boylan J."/>
            <person name="Ott S."/>
            <person name="Bowen H."/>
            <person name="Vavikolanu K."/>
            <person name="Mehta A."/>
            <person name="Aluvathingal J."/>
            <person name="Nadendla S."/>
            <person name="Lowell S."/>
            <person name="Myers T."/>
            <person name="Yan Y."/>
            <person name="Sichtig H."/>
        </authorList>
    </citation>
    <scope>NUCLEOTIDE SEQUENCE [LARGE SCALE GENOMIC DNA]</scope>
    <source>
        <strain evidence="2 5">FDAARGOS_902</strain>
    </source>
</reference>
<feature type="compositionally biased region" description="Low complexity" evidence="1">
    <location>
        <begin position="87"/>
        <end position="103"/>
    </location>
</feature>
<name>A0A449D9C5_9MICO</name>
<accession>A0A449D9C5</accession>
<evidence type="ECO:0008006" key="6">
    <source>
        <dbReference type="Google" id="ProtNLM"/>
    </source>
</evidence>
<evidence type="ECO:0000313" key="3">
    <source>
        <dbReference type="EMBL" id="VEW14163.1"/>
    </source>
</evidence>
<sequence length="114" mass="12511">MTEKTAYIDAHRAEFGVEPICRAFEDTSSQIAPSTDYAAKKRPPSERELRDRDLCEKTSRICEDDYGVYGVRRIRIALKVPITGVVPAAPSASAGSTTRPTPSVQKGQRDSVLV</sequence>
<dbReference type="KEGG" id="bcau:I6G59_16580"/>
<dbReference type="AlphaFoldDB" id="A0A449D9C5"/>
<proteinExistence type="predicted"/>
<evidence type="ECO:0000256" key="1">
    <source>
        <dbReference type="SAM" id="MobiDB-lite"/>
    </source>
</evidence>